<dbReference type="GO" id="GO:0016787">
    <property type="term" value="F:hydrolase activity"/>
    <property type="evidence" value="ECO:0007669"/>
    <property type="project" value="InterPro"/>
</dbReference>
<dbReference type="Proteomes" id="UP000001542">
    <property type="component" value="Unassembled WGS sequence"/>
</dbReference>
<dbReference type="RefSeq" id="XP_001320677.1">
    <property type="nucleotide sequence ID" value="XM_001320642.1"/>
</dbReference>
<gene>
    <name evidence="2" type="ORF">TVAG_355130</name>
</gene>
<name>A2EFZ8_TRIV3</name>
<proteinExistence type="predicted"/>
<keyword evidence="3" id="KW-1185">Reference proteome</keyword>
<dbReference type="VEuPathDB" id="TrichDB:TVAGG3_0515830"/>
<dbReference type="InterPro" id="IPR029052">
    <property type="entry name" value="Metallo-depent_PP-like"/>
</dbReference>
<dbReference type="Gene3D" id="3.60.21.10">
    <property type="match status" value="1"/>
</dbReference>
<protein>
    <submittedName>
        <fullName evidence="2">Ser/Thr protein phosphatase, putative</fullName>
    </submittedName>
</protein>
<dbReference type="VEuPathDB" id="TrichDB:TVAG_355130"/>
<organism evidence="2 3">
    <name type="scientific">Trichomonas vaginalis (strain ATCC PRA-98 / G3)</name>
    <dbReference type="NCBI Taxonomy" id="412133"/>
    <lineage>
        <taxon>Eukaryota</taxon>
        <taxon>Metamonada</taxon>
        <taxon>Parabasalia</taxon>
        <taxon>Trichomonadida</taxon>
        <taxon>Trichomonadidae</taxon>
        <taxon>Trichomonas</taxon>
    </lineage>
</organism>
<sequence>MTKLLRMINTDANMSVIDYPDLENMRALIFTDSHLCRFYSFEDNFPKLKNYIITLIQRENINTVFTLGDLINIRTEGAENMYLKIFEIFAKLPVQVYAIGGNHDRHILHKLNVDIPNIHIISEFALAIPHPNPRPGTPKRLILSHDFHNHLRLTPEKIPDWLYTIRTSLPNLIKPDDFILTGHTHNTVILSDQLSASLGPLSLDLHTECYAILTMENGINIEFFDSVVEGQPPKSSFISKIYETCKSLLSA</sequence>
<reference evidence="2" key="1">
    <citation type="submission" date="2006-10" db="EMBL/GenBank/DDBJ databases">
        <authorList>
            <person name="Amadeo P."/>
            <person name="Zhao Q."/>
            <person name="Wortman J."/>
            <person name="Fraser-Liggett C."/>
            <person name="Carlton J."/>
        </authorList>
    </citation>
    <scope>NUCLEOTIDE SEQUENCE</scope>
    <source>
        <strain evidence="2">G3</strain>
    </source>
</reference>
<dbReference type="CDD" id="cd00838">
    <property type="entry name" value="MPP_superfamily"/>
    <property type="match status" value="1"/>
</dbReference>
<dbReference type="SUPFAM" id="SSF56300">
    <property type="entry name" value="Metallo-dependent phosphatases"/>
    <property type="match status" value="1"/>
</dbReference>
<evidence type="ECO:0000313" key="2">
    <source>
        <dbReference type="EMBL" id="EAY08454.1"/>
    </source>
</evidence>
<evidence type="ECO:0000313" key="3">
    <source>
        <dbReference type="Proteomes" id="UP000001542"/>
    </source>
</evidence>
<dbReference type="Pfam" id="PF00149">
    <property type="entry name" value="Metallophos"/>
    <property type="match status" value="1"/>
</dbReference>
<dbReference type="InterPro" id="IPR004843">
    <property type="entry name" value="Calcineurin-like_PHP"/>
</dbReference>
<feature type="domain" description="Calcineurin-like phosphoesterase" evidence="1">
    <location>
        <begin position="25"/>
        <end position="110"/>
    </location>
</feature>
<evidence type="ECO:0000259" key="1">
    <source>
        <dbReference type="Pfam" id="PF00149"/>
    </source>
</evidence>
<dbReference type="OMA" id="ICETIFP"/>
<reference evidence="2" key="2">
    <citation type="journal article" date="2007" name="Science">
        <title>Draft genome sequence of the sexually transmitted pathogen Trichomonas vaginalis.</title>
        <authorList>
            <person name="Carlton J.M."/>
            <person name="Hirt R.P."/>
            <person name="Silva J.C."/>
            <person name="Delcher A.L."/>
            <person name="Schatz M."/>
            <person name="Zhao Q."/>
            <person name="Wortman J.R."/>
            <person name="Bidwell S.L."/>
            <person name="Alsmark U.C.M."/>
            <person name="Besteiro S."/>
            <person name="Sicheritz-Ponten T."/>
            <person name="Noel C.J."/>
            <person name="Dacks J.B."/>
            <person name="Foster P.G."/>
            <person name="Simillion C."/>
            <person name="Van de Peer Y."/>
            <person name="Miranda-Saavedra D."/>
            <person name="Barton G.J."/>
            <person name="Westrop G.D."/>
            <person name="Mueller S."/>
            <person name="Dessi D."/>
            <person name="Fiori P.L."/>
            <person name="Ren Q."/>
            <person name="Paulsen I."/>
            <person name="Zhang H."/>
            <person name="Bastida-Corcuera F.D."/>
            <person name="Simoes-Barbosa A."/>
            <person name="Brown M.T."/>
            <person name="Hayes R.D."/>
            <person name="Mukherjee M."/>
            <person name="Okumura C.Y."/>
            <person name="Schneider R."/>
            <person name="Smith A.J."/>
            <person name="Vanacova S."/>
            <person name="Villalvazo M."/>
            <person name="Haas B.J."/>
            <person name="Pertea M."/>
            <person name="Feldblyum T.V."/>
            <person name="Utterback T.R."/>
            <person name="Shu C.L."/>
            <person name="Osoegawa K."/>
            <person name="de Jong P.J."/>
            <person name="Hrdy I."/>
            <person name="Horvathova L."/>
            <person name="Zubacova Z."/>
            <person name="Dolezal P."/>
            <person name="Malik S.B."/>
            <person name="Logsdon J.M. Jr."/>
            <person name="Henze K."/>
            <person name="Gupta A."/>
            <person name="Wang C.C."/>
            <person name="Dunne R.L."/>
            <person name="Upcroft J.A."/>
            <person name="Upcroft P."/>
            <person name="White O."/>
            <person name="Salzberg S.L."/>
            <person name="Tang P."/>
            <person name="Chiu C.-H."/>
            <person name="Lee Y.-S."/>
            <person name="Embley T.M."/>
            <person name="Coombs G.H."/>
            <person name="Mottram J.C."/>
            <person name="Tachezy J."/>
            <person name="Fraser-Liggett C.M."/>
            <person name="Johnson P.J."/>
        </authorList>
    </citation>
    <scope>NUCLEOTIDE SEQUENCE [LARGE SCALE GENOMIC DNA]</scope>
    <source>
        <strain evidence="2">G3</strain>
    </source>
</reference>
<dbReference type="InParanoid" id="A2EFZ8"/>
<dbReference type="KEGG" id="tva:4766353"/>
<dbReference type="EMBL" id="DS113378">
    <property type="protein sequence ID" value="EAY08454.1"/>
    <property type="molecule type" value="Genomic_DNA"/>
</dbReference>
<accession>A2EFZ8</accession>
<dbReference type="AlphaFoldDB" id="A2EFZ8"/>